<dbReference type="CDD" id="cd02440">
    <property type="entry name" value="AdoMet_MTases"/>
    <property type="match status" value="1"/>
</dbReference>
<accession>A0A7S8IGQ1</accession>
<dbReference type="RefSeq" id="WP_195173099.1">
    <property type="nucleotide sequence ID" value="NZ_CP062983.1"/>
</dbReference>
<dbReference type="Gene3D" id="3.40.50.150">
    <property type="entry name" value="Vaccinia Virus protein VP39"/>
    <property type="match status" value="1"/>
</dbReference>
<evidence type="ECO:0000313" key="2">
    <source>
        <dbReference type="EMBL" id="QPC85036.1"/>
    </source>
</evidence>
<protein>
    <submittedName>
        <fullName evidence="2">Class I SAM-dependent methyltransferase</fullName>
    </submittedName>
</protein>
<dbReference type="EMBL" id="CP062983">
    <property type="protein sequence ID" value="QPC85036.1"/>
    <property type="molecule type" value="Genomic_DNA"/>
</dbReference>
<dbReference type="GO" id="GO:0008168">
    <property type="term" value="F:methyltransferase activity"/>
    <property type="evidence" value="ECO:0007669"/>
    <property type="project" value="UniProtKB-KW"/>
</dbReference>
<evidence type="ECO:0000259" key="1">
    <source>
        <dbReference type="Pfam" id="PF08241"/>
    </source>
</evidence>
<organism evidence="2 3">
    <name type="scientific">Phototrophicus methaneseepsis</name>
    <dbReference type="NCBI Taxonomy" id="2710758"/>
    <lineage>
        <taxon>Bacteria</taxon>
        <taxon>Bacillati</taxon>
        <taxon>Chloroflexota</taxon>
        <taxon>Candidatus Thermofontia</taxon>
        <taxon>Phototrophicales</taxon>
        <taxon>Phototrophicaceae</taxon>
        <taxon>Phototrophicus</taxon>
    </lineage>
</organism>
<feature type="domain" description="Methyltransferase type 11" evidence="1">
    <location>
        <begin position="60"/>
        <end position="157"/>
    </location>
</feature>
<keyword evidence="2" id="KW-0808">Transferase</keyword>
<name>A0A7S8IGQ1_9CHLR</name>
<keyword evidence="2" id="KW-0489">Methyltransferase</keyword>
<evidence type="ECO:0000313" key="3">
    <source>
        <dbReference type="Proteomes" id="UP000594468"/>
    </source>
</evidence>
<keyword evidence="3" id="KW-1185">Reference proteome</keyword>
<dbReference type="GO" id="GO:0032259">
    <property type="term" value="P:methylation"/>
    <property type="evidence" value="ECO:0007669"/>
    <property type="project" value="UniProtKB-KW"/>
</dbReference>
<dbReference type="Proteomes" id="UP000594468">
    <property type="component" value="Chromosome"/>
</dbReference>
<dbReference type="PANTHER" id="PTHR43591">
    <property type="entry name" value="METHYLTRANSFERASE"/>
    <property type="match status" value="1"/>
</dbReference>
<reference evidence="2 3" key="1">
    <citation type="submission" date="2020-02" db="EMBL/GenBank/DDBJ databases">
        <authorList>
            <person name="Zheng R.K."/>
            <person name="Sun C.M."/>
        </authorList>
    </citation>
    <scope>NUCLEOTIDE SEQUENCE [LARGE SCALE GENOMIC DNA]</scope>
    <source>
        <strain evidence="3">rifampicinis</strain>
    </source>
</reference>
<gene>
    <name evidence="2" type="ORF">G4Y79_11910</name>
</gene>
<dbReference type="InterPro" id="IPR013216">
    <property type="entry name" value="Methyltransf_11"/>
</dbReference>
<proteinExistence type="predicted"/>
<dbReference type="KEGG" id="pmet:G4Y79_11910"/>
<dbReference type="AlphaFoldDB" id="A0A7S8IGQ1"/>
<dbReference type="Pfam" id="PF08241">
    <property type="entry name" value="Methyltransf_11"/>
    <property type="match status" value="1"/>
</dbReference>
<dbReference type="InterPro" id="IPR029063">
    <property type="entry name" value="SAM-dependent_MTases_sf"/>
</dbReference>
<sequence>MKRVSSLTDSEQLRTQQYKNASNLSVRIAIHVDYSTNPIGVWQWFFDMLLAAVGSEARILEVGCGRGDLWLQNADRIPKGWAITLTDLSEGMLEDARKNLGELAGRFQLQTANVQELAFEDDQFDAVIANFMLYHAPDREQAVGELRRVLQPSGVLFACTLGQDHMRQFWELVRAAAPASIPDYQGVDSTFGLENGESQLRTAFGDVVMVPYDCNLKVTKAQPLVDYFHSNGDADVVSGKYDEAFRQEAQRQIDDHGYVFIQKATGCFVARGDVPGAASAE</sequence>
<dbReference type="SUPFAM" id="SSF53335">
    <property type="entry name" value="S-adenosyl-L-methionine-dependent methyltransferases"/>
    <property type="match status" value="1"/>
</dbReference>